<dbReference type="GO" id="GO:0019706">
    <property type="term" value="F:protein-cysteine S-palmitoyltransferase activity"/>
    <property type="evidence" value="ECO:0007669"/>
    <property type="project" value="UniProtKB-EC"/>
</dbReference>
<accession>A0A553R3K8</accession>
<comment type="similarity">
    <text evidence="2 11">Belongs to the DHHC palmitoyltransferase family.</text>
</comment>
<evidence type="ECO:0000256" key="4">
    <source>
        <dbReference type="ARBA" id="ARBA00022692"/>
    </source>
</evidence>
<feature type="transmembrane region" description="Helical" evidence="11">
    <location>
        <begin position="151"/>
        <end position="178"/>
    </location>
</feature>
<dbReference type="EMBL" id="SRMA01025262">
    <property type="protein sequence ID" value="TRY96766.1"/>
    <property type="molecule type" value="Genomic_DNA"/>
</dbReference>
<evidence type="ECO:0000256" key="10">
    <source>
        <dbReference type="ARBA" id="ARBA00047790"/>
    </source>
</evidence>
<feature type="domain" description="Palmitoyltransferase DHHC" evidence="12">
    <location>
        <begin position="75"/>
        <end position="189"/>
    </location>
</feature>
<evidence type="ECO:0000313" key="14">
    <source>
        <dbReference type="Proteomes" id="UP000316079"/>
    </source>
</evidence>
<dbReference type="InterPro" id="IPR039859">
    <property type="entry name" value="PFA4/ZDH16/20/ERF2-like"/>
</dbReference>
<evidence type="ECO:0000256" key="5">
    <source>
        <dbReference type="ARBA" id="ARBA00022989"/>
    </source>
</evidence>
<evidence type="ECO:0000256" key="3">
    <source>
        <dbReference type="ARBA" id="ARBA00022679"/>
    </source>
</evidence>
<organism evidence="13 14">
    <name type="scientific">Danionella cerebrum</name>
    <dbReference type="NCBI Taxonomy" id="2873325"/>
    <lineage>
        <taxon>Eukaryota</taxon>
        <taxon>Metazoa</taxon>
        <taxon>Chordata</taxon>
        <taxon>Craniata</taxon>
        <taxon>Vertebrata</taxon>
        <taxon>Euteleostomi</taxon>
        <taxon>Actinopterygii</taxon>
        <taxon>Neopterygii</taxon>
        <taxon>Teleostei</taxon>
        <taxon>Ostariophysi</taxon>
        <taxon>Cypriniformes</taxon>
        <taxon>Danionidae</taxon>
        <taxon>Danioninae</taxon>
        <taxon>Danionella</taxon>
    </lineage>
</organism>
<sequence length="240" mass="27935">MFKSMFKSGCFIRTAHTIFTWFVTLVLSLHNTDLRRCQERGDLLQPLTFLCLVLLSLLLYFIVSLMDPGFVMSDSETKQPMRARHCKTCKQCVRRFDHHCPWLENCVGEKNHRCFLIYLCVQFSTVAWASQTAWSGLVFFGSWSQAFHQNWLLLVVFALTAILSVVLLLLICIHLYLASINTTTWEFMSRHRILYLKHCDSEENPFDRGLICNLWDFCCVCGTVAWEKIYIRHNSPSGSI</sequence>
<comment type="caution">
    <text evidence="13">The sequence shown here is derived from an EMBL/GenBank/DDBJ whole genome shotgun (WGS) entry which is preliminary data.</text>
</comment>
<evidence type="ECO:0000256" key="11">
    <source>
        <dbReference type="RuleBase" id="RU079119"/>
    </source>
</evidence>
<evidence type="ECO:0000256" key="7">
    <source>
        <dbReference type="ARBA" id="ARBA00023139"/>
    </source>
</evidence>
<dbReference type="PROSITE" id="PS50216">
    <property type="entry name" value="DHHC"/>
    <property type="match status" value="1"/>
</dbReference>
<feature type="transmembrane region" description="Helical" evidence="11">
    <location>
        <begin position="43"/>
        <end position="63"/>
    </location>
</feature>
<dbReference type="Pfam" id="PF01529">
    <property type="entry name" value="DHHC"/>
    <property type="match status" value="1"/>
</dbReference>
<protein>
    <recommendedName>
        <fullName evidence="11">Palmitoyltransferase</fullName>
        <ecNumber evidence="11">2.3.1.225</ecNumber>
    </recommendedName>
</protein>
<keyword evidence="8" id="KW-0449">Lipoprotein</keyword>
<dbReference type="PANTHER" id="PTHR22883:SF301">
    <property type="entry name" value="PALMITOYLTRANSFERASE ZDHHC12"/>
    <property type="match status" value="1"/>
</dbReference>
<keyword evidence="14" id="KW-1185">Reference proteome</keyword>
<dbReference type="STRING" id="623744.A0A553R3K8"/>
<dbReference type="GO" id="GO:0005794">
    <property type="term" value="C:Golgi apparatus"/>
    <property type="evidence" value="ECO:0007669"/>
    <property type="project" value="TreeGrafter"/>
</dbReference>
<name>A0A553R3K8_9TELE</name>
<evidence type="ECO:0000313" key="13">
    <source>
        <dbReference type="EMBL" id="TRY96766.1"/>
    </source>
</evidence>
<feature type="transmembrane region" description="Helical" evidence="11">
    <location>
        <begin position="12"/>
        <end position="31"/>
    </location>
</feature>
<keyword evidence="9 11" id="KW-0012">Acyltransferase</keyword>
<dbReference type="PANTHER" id="PTHR22883">
    <property type="entry name" value="ZINC FINGER DHHC DOMAIN CONTAINING PROTEIN"/>
    <property type="match status" value="1"/>
</dbReference>
<evidence type="ECO:0000256" key="6">
    <source>
        <dbReference type="ARBA" id="ARBA00023136"/>
    </source>
</evidence>
<dbReference type="Proteomes" id="UP000316079">
    <property type="component" value="Unassembled WGS sequence"/>
</dbReference>
<evidence type="ECO:0000256" key="8">
    <source>
        <dbReference type="ARBA" id="ARBA00023288"/>
    </source>
</evidence>
<gene>
    <name evidence="13" type="ORF">DNTS_014491</name>
</gene>
<keyword evidence="6 11" id="KW-0472">Membrane</keyword>
<dbReference type="GO" id="GO:0006612">
    <property type="term" value="P:protein targeting to membrane"/>
    <property type="evidence" value="ECO:0007669"/>
    <property type="project" value="TreeGrafter"/>
</dbReference>
<reference evidence="13 14" key="1">
    <citation type="journal article" date="2019" name="Sci. Data">
        <title>Hybrid genome assembly and annotation of Danionella translucida.</title>
        <authorList>
            <person name="Kadobianskyi M."/>
            <person name="Schulze L."/>
            <person name="Schuelke M."/>
            <person name="Judkewitz B."/>
        </authorList>
    </citation>
    <scope>NUCLEOTIDE SEQUENCE [LARGE SCALE GENOMIC DNA]</scope>
    <source>
        <strain evidence="13 14">Bolton</strain>
    </source>
</reference>
<dbReference type="InterPro" id="IPR001594">
    <property type="entry name" value="Palmitoyltrfase_DHHC"/>
</dbReference>
<comment type="subcellular location">
    <subcellularLocation>
        <location evidence="1">Endomembrane system</location>
        <topology evidence="1">Multi-pass membrane protein</topology>
    </subcellularLocation>
</comment>
<evidence type="ECO:0000256" key="2">
    <source>
        <dbReference type="ARBA" id="ARBA00008574"/>
    </source>
</evidence>
<evidence type="ECO:0000259" key="12">
    <source>
        <dbReference type="Pfam" id="PF01529"/>
    </source>
</evidence>
<dbReference type="AlphaFoldDB" id="A0A553R3K8"/>
<dbReference type="GO" id="GO:0005783">
    <property type="term" value="C:endoplasmic reticulum"/>
    <property type="evidence" value="ECO:0007669"/>
    <property type="project" value="TreeGrafter"/>
</dbReference>
<dbReference type="EC" id="2.3.1.225" evidence="11"/>
<comment type="catalytic activity">
    <reaction evidence="10">
        <text>L-cysteinyl-[protein] + hexadecanoyl-CoA = S-hexadecanoyl-L-cysteinyl-[protein] + CoA</text>
        <dbReference type="Rhea" id="RHEA:36683"/>
        <dbReference type="Rhea" id="RHEA-COMP:10131"/>
        <dbReference type="Rhea" id="RHEA-COMP:11032"/>
        <dbReference type="ChEBI" id="CHEBI:29950"/>
        <dbReference type="ChEBI" id="CHEBI:57287"/>
        <dbReference type="ChEBI" id="CHEBI:57379"/>
        <dbReference type="ChEBI" id="CHEBI:74151"/>
        <dbReference type="EC" id="2.3.1.225"/>
    </reaction>
    <physiologicalReaction direction="left-to-right" evidence="10">
        <dbReference type="Rhea" id="RHEA:36684"/>
    </physiologicalReaction>
</comment>
<evidence type="ECO:0000256" key="1">
    <source>
        <dbReference type="ARBA" id="ARBA00004127"/>
    </source>
</evidence>
<feature type="transmembrane region" description="Helical" evidence="11">
    <location>
        <begin position="115"/>
        <end position="139"/>
    </location>
</feature>
<dbReference type="OrthoDB" id="331948at2759"/>
<keyword evidence="7" id="KW-0564">Palmitate</keyword>
<evidence type="ECO:0000256" key="9">
    <source>
        <dbReference type="ARBA" id="ARBA00023315"/>
    </source>
</evidence>
<comment type="domain">
    <text evidence="11">The DHHC domain is required for palmitoyltransferase activity.</text>
</comment>
<keyword evidence="3 11" id="KW-0808">Transferase</keyword>
<proteinExistence type="inferred from homology"/>
<keyword evidence="5 11" id="KW-1133">Transmembrane helix</keyword>
<keyword evidence="4 11" id="KW-0812">Transmembrane</keyword>